<dbReference type="Proteomes" id="UP000027222">
    <property type="component" value="Unassembled WGS sequence"/>
</dbReference>
<keyword evidence="2" id="KW-1185">Reference proteome</keyword>
<evidence type="ECO:0000313" key="2">
    <source>
        <dbReference type="Proteomes" id="UP000027222"/>
    </source>
</evidence>
<dbReference type="EMBL" id="KL142408">
    <property type="protein sequence ID" value="KDR68426.1"/>
    <property type="molecule type" value="Genomic_DNA"/>
</dbReference>
<accession>A0A067SC20</accession>
<protein>
    <submittedName>
        <fullName evidence="1">Uncharacterized protein</fullName>
    </submittedName>
</protein>
<dbReference type="HOGENOM" id="CLU_413379_0_0_1"/>
<organism evidence="1 2">
    <name type="scientific">Galerina marginata (strain CBS 339.88)</name>
    <dbReference type="NCBI Taxonomy" id="685588"/>
    <lineage>
        <taxon>Eukaryota</taxon>
        <taxon>Fungi</taxon>
        <taxon>Dikarya</taxon>
        <taxon>Basidiomycota</taxon>
        <taxon>Agaricomycotina</taxon>
        <taxon>Agaricomycetes</taxon>
        <taxon>Agaricomycetidae</taxon>
        <taxon>Agaricales</taxon>
        <taxon>Agaricineae</taxon>
        <taxon>Strophariaceae</taxon>
        <taxon>Galerina</taxon>
    </lineage>
</organism>
<name>A0A067SC20_GALM3</name>
<dbReference type="AlphaFoldDB" id="A0A067SC20"/>
<sequence length="654" mass="73610">MELTANNVQSVLGVYAERLYTVLPQVFELLVDPDLEEMALYHYVVAIQERLSKDSDSRPDGHLGFDSFGEAAFEGGIVKAMMKITQDPRTDKWHGLASYFAMDAMWQLTRTGNVEERRALLQELLEHNVLKICMDKIENHPLVIHRQVACCLIRCLCAESYLGEIISSSQAADLIMVLCKHILEGPELYEKQFFNAQLTWQSFLSFGKFGAPREKAHKYAPRYYAMSQENAAWAIQGLLLRCPPADQQLCYNILNHNPEVLDLLFKCASIPRPPWYPELAIDSIVSEGIIMFFRVPRNKIPGIEVNLDHESQKEADTQWKAVLASCKLLTSRPNWVGLLLGVWDMIADEKWQDLKRMLGEVVSKYHAQRGYTIETFLAIFEYRGSCRICIERLIATLSHSGNEANVSDGDLLSLLRVGSAASRPVKTNMDQLNSQVEQFEYIETAFELFRKPLSAVFTEEEVEPPLQVADEPVMGPTAFARVLTLLAQRGVLQKIPKMTKLPQGVAARTNLSKLKEIASPEGIRRFLIVARKRVTARREAGHKRIRKDNEMDYACIAYFTAAELAAALIAFDVATEGNYSQQLAGVRRELVLCLGNGAEMALGLQHYDRASYLATASVEAANDLPNDNSLDAVDETIRAKNHRRVERARAGSQP</sequence>
<reference evidence="2" key="1">
    <citation type="journal article" date="2014" name="Proc. Natl. Acad. Sci. U.S.A.">
        <title>Extensive sampling of basidiomycete genomes demonstrates inadequacy of the white-rot/brown-rot paradigm for wood decay fungi.</title>
        <authorList>
            <person name="Riley R."/>
            <person name="Salamov A.A."/>
            <person name="Brown D.W."/>
            <person name="Nagy L.G."/>
            <person name="Floudas D."/>
            <person name="Held B.W."/>
            <person name="Levasseur A."/>
            <person name="Lombard V."/>
            <person name="Morin E."/>
            <person name="Otillar R."/>
            <person name="Lindquist E.A."/>
            <person name="Sun H."/>
            <person name="LaButti K.M."/>
            <person name="Schmutz J."/>
            <person name="Jabbour D."/>
            <person name="Luo H."/>
            <person name="Baker S.E."/>
            <person name="Pisabarro A.G."/>
            <person name="Walton J.D."/>
            <person name="Blanchette R.A."/>
            <person name="Henrissat B."/>
            <person name="Martin F."/>
            <person name="Cullen D."/>
            <person name="Hibbett D.S."/>
            <person name="Grigoriev I.V."/>
        </authorList>
    </citation>
    <scope>NUCLEOTIDE SEQUENCE [LARGE SCALE GENOMIC DNA]</scope>
    <source>
        <strain evidence="2">CBS 339.88</strain>
    </source>
</reference>
<evidence type="ECO:0000313" key="1">
    <source>
        <dbReference type="EMBL" id="KDR68426.1"/>
    </source>
</evidence>
<proteinExistence type="predicted"/>
<gene>
    <name evidence="1" type="ORF">GALMADRAFT_231393</name>
</gene>
<dbReference type="OrthoDB" id="2932645at2759"/>